<dbReference type="InterPro" id="IPR016035">
    <property type="entry name" value="Acyl_Trfase/lysoPLipase"/>
</dbReference>
<dbReference type="Proteomes" id="UP000326268">
    <property type="component" value="Unassembled WGS sequence"/>
</dbReference>
<evidence type="ECO:0000313" key="7">
    <source>
        <dbReference type="Proteomes" id="UP000326268"/>
    </source>
</evidence>
<dbReference type="RefSeq" id="XP_031920546.1">
    <property type="nucleotide sequence ID" value="XM_032077795.1"/>
</dbReference>
<evidence type="ECO:0000313" key="6">
    <source>
        <dbReference type="EMBL" id="KAE8357465.1"/>
    </source>
</evidence>
<keyword evidence="3 4" id="KW-0443">Lipid metabolism</keyword>
<proteinExistence type="predicted"/>
<keyword evidence="1 4" id="KW-0378">Hydrolase</keyword>
<evidence type="ECO:0000256" key="4">
    <source>
        <dbReference type="PROSITE-ProRule" id="PRU01161"/>
    </source>
</evidence>
<dbReference type="PROSITE" id="PS51635">
    <property type="entry name" value="PNPLA"/>
    <property type="match status" value="1"/>
</dbReference>
<dbReference type="InterPro" id="IPR002641">
    <property type="entry name" value="PNPLA_dom"/>
</dbReference>
<keyword evidence="2 4" id="KW-0442">Lipid degradation</keyword>
<dbReference type="GO" id="GO:0019369">
    <property type="term" value="P:arachidonate metabolic process"/>
    <property type="evidence" value="ECO:0007669"/>
    <property type="project" value="TreeGrafter"/>
</dbReference>
<name>A0A5N6ZJ07_9EURO</name>
<feature type="short sequence motif" description="GXSXG" evidence="4">
    <location>
        <begin position="61"/>
        <end position="65"/>
    </location>
</feature>
<reference evidence="6 7" key="1">
    <citation type="submission" date="2019-04" db="EMBL/GenBank/DDBJ databases">
        <title>Friends and foes A comparative genomics studyof 23 Aspergillus species from section Flavi.</title>
        <authorList>
            <consortium name="DOE Joint Genome Institute"/>
            <person name="Kjaerbolling I."/>
            <person name="Vesth T."/>
            <person name="Frisvad J.C."/>
            <person name="Nybo J.L."/>
            <person name="Theobald S."/>
            <person name="Kildgaard S."/>
            <person name="Isbrandt T."/>
            <person name="Kuo A."/>
            <person name="Sato A."/>
            <person name="Lyhne E.K."/>
            <person name="Kogle M.E."/>
            <person name="Wiebenga A."/>
            <person name="Kun R.S."/>
            <person name="Lubbers R.J."/>
            <person name="Makela M.R."/>
            <person name="Barry K."/>
            <person name="Chovatia M."/>
            <person name="Clum A."/>
            <person name="Daum C."/>
            <person name="Haridas S."/>
            <person name="He G."/>
            <person name="LaButti K."/>
            <person name="Lipzen A."/>
            <person name="Mondo S."/>
            <person name="Riley R."/>
            <person name="Salamov A."/>
            <person name="Simmons B.A."/>
            <person name="Magnuson J.K."/>
            <person name="Henrissat B."/>
            <person name="Mortensen U.H."/>
            <person name="Larsen T.O."/>
            <person name="Devries R.P."/>
            <person name="Grigoriev I.V."/>
            <person name="Machida M."/>
            <person name="Baker S.E."/>
            <person name="Andersen M.R."/>
        </authorList>
    </citation>
    <scope>NUCLEOTIDE SEQUENCE [LARGE SCALE GENOMIC DNA]</scope>
    <source>
        <strain evidence="6 7">CBS 763.97</strain>
    </source>
</reference>
<keyword evidence="7" id="KW-1185">Reference proteome</keyword>
<sequence length="346" mass="38872">MDNRMRNENTRKNILSLDGGGVRGLSTLLILQKIMDRLNSDRRRSGRNEVKPCDVFDLIGGTSTGGLIAIMLGRLKMNIQDCLEVYTGWMGSIFKPKHWIRVGWTGQIISKYDSEKLENAIKDVLKRVQLPYDALLKPHQDEERPRSDVFVCAAPSSGSAIHCFRSYTSDRSAFNEDATIVEAALATTAATGYFDAVTTINGQFVDGGIYANNPVEEAEIEAIHKWCHGTESLKGKTNCFISIGTGKLDDRTIEKFFIRFFRKTLVAIATETEYTAEKHIERWQNAYTEKRYFRFNVNEGLKGVGLEDYNKEQEIKQATGYYLTGAGVRVAIEDCAHALSVEESSH</sequence>
<dbReference type="EMBL" id="ML738014">
    <property type="protein sequence ID" value="KAE8357465.1"/>
    <property type="molecule type" value="Genomic_DNA"/>
</dbReference>
<dbReference type="GO" id="GO:0016042">
    <property type="term" value="P:lipid catabolic process"/>
    <property type="evidence" value="ECO:0007669"/>
    <property type="project" value="UniProtKB-UniRule"/>
</dbReference>
<evidence type="ECO:0000256" key="3">
    <source>
        <dbReference type="ARBA" id="ARBA00023098"/>
    </source>
</evidence>
<evidence type="ECO:0000256" key="2">
    <source>
        <dbReference type="ARBA" id="ARBA00022963"/>
    </source>
</evidence>
<dbReference type="GeneID" id="43662241"/>
<feature type="short sequence motif" description="GXGXXG" evidence="4">
    <location>
        <begin position="19"/>
        <end position="24"/>
    </location>
</feature>
<dbReference type="GO" id="GO:0047499">
    <property type="term" value="F:calcium-independent phospholipase A2 activity"/>
    <property type="evidence" value="ECO:0007669"/>
    <property type="project" value="TreeGrafter"/>
</dbReference>
<organism evidence="6 7">
    <name type="scientific">Aspergillus caelatus</name>
    <dbReference type="NCBI Taxonomy" id="61420"/>
    <lineage>
        <taxon>Eukaryota</taxon>
        <taxon>Fungi</taxon>
        <taxon>Dikarya</taxon>
        <taxon>Ascomycota</taxon>
        <taxon>Pezizomycotina</taxon>
        <taxon>Eurotiomycetes</taxon>
        <taxon>Eurotiomycetidae</taxon>
        <taxon>Eurotiales</taxon>
        <taxon>Aspergillaceae</taxon>
        <taxon>Aspergillus</taxon>
        <taxon>Aspergillus subgen. Circumdati</taxon>
    </lineage>
</organism>
<feature type="short sequence motif" description="DGA/G" evidence="4">
    <location>
        <begin position="206"/>
        <end position="208"/>
    </location>
</feature>
<dbReference type="PANTHER" id="PTHR24185:SF1">
    <property type="entry name" value="CALCIUM-INDEPENDENT PHOSPHOLIPASE A2-GAMMA"/>
    <property type="match status" value="1"/>
</dbReference>
<evidence type="ECO:0000256" key="1">
    <source>
        <dbReference type="ARBA" id="ARBA00022801"/>
    </source>
</evidence>
<dbReference type="Pfam" id="PF01734">
    <property type="entry name" value="Patatin"/>
    <property type="match status" value="1"/>
</dbReference>
<gene>
    <name evidence="6" type="ORF">BDV27DRAFT_86155</name>
</gene>
<evidence type="ECO:0000259" key="5">
    <source>
        <dbReference type="PROSITE" id="PS51635"/>
    </source>
</evidence>
<dbReference type="AlphaFoldDB" id="A0A5N6ZJ07"/>
<accession>A0A5N6ZJ07</accession>
<dbReference type="Gene3D" id="3.40.1090.10">
    <property type="entry name" value="Cytosolic phospholipase A2 catalytic domain"/>
    <property type="match status" value="1"/>
</dbReference>
<protein>
    <submittedName>
        <fullName evidence="6">Phospholipase</fullName>
    </submittedName>
</protein>
<dbReference type="SUPFAM" id="SSF52151">
    <property type="entry name" value="FabD/lysophospholipase-like"/>
    <property type="match status" value="1"/>
</dbReference>
<dbReference type="GO" id="GO:0016020">
    <property type="term" value="C:membrane"/>
    <property type="evidence" value="ECO:0007669"/>
    <property type="project" value="TreeGrafter"/>
</dbReference>
<feature type="domain" description="PNPLA" evidence="5">
    <location>
        <begin position="15"/>
        <end position="219"/>
    </location>
</feature>
<feature type="active site" description="Nucleophile" evidence="4">
    <location>
        <position position="63"/>
    </location>
</feature>
<feature type="active site" description="Proton acceptor" evidence="4">
    <location>
        <position position="206"/>
    </location>
</feature>
<dbReference type="OrthoDB" id="1658288at2759"/>
<dbReference type="CDD" id="cd07216">
    <property type="entry name" value="Pat17_PNPLA8_PNPLA9_like3"/>
    <property type="match status" value="1"/>
</dbReference>
<dbReference type="PANTHER" id="PTHR24185">
    <property type="entry name" value="CALCIUM-INDEPENDENT PHOSPHOLIPASE A2-GAMMA"/>
    <property type="match status" value="1"/>
</dbReference>
<dbReference type="GO" id="GO:0046486">
    <property type="term" value="P:glycerolipid metabolic process"/>
    <property type="evidence" value="ECO:0007669"/>
    <property type="project" value="UniProtKB-ARBA"/>
</dbReference>